<evidence type="ECO:0000313" key="2">
    <source>
        <dbReference type="Proteomes" id="UP001396334"/>
    </source>
</evidence>
<keyword evidence="2" id="KW-1185">Reference proteome</keyword>
<proteinExistence type="predicted"/>
<organism evidence="1 2">
    <name type="scientific">Hibiscus sabdariffa</name>
    <name type="common">roselle</name>
    <dbReference type="NCBI Taxonomy" id="183260"/>
    <lineage>
        <taxon>Eukaryota</taxon>
        <taxon>Viridiplantae</taxon>
        <taxon>Streptophyta</taxon>
        <taxon>Embryophyta</taxon>
        <taxon>Tracheophyta</taxon>
        <taxon>Spermatophyta</taxon>
        <taxon>Magnoliopsida</taxon>
        <taxon>eudicotyledons</taxon>
        <taxon>Gunneridae</taxon>
        <taxon>Pentapetalae</taxon>
        <taxon>rosids</taxon>
        <taxon>malvids</taxon>
        <taxon>Malvales</taxon>
        <taxon>Malvaceae</taxon>
        <taxon>Malvoideae</taxon>
        <taxon>Hibiscus</taxon>
    </lineage>
</organism>
<sequence>MESCASKGILSLKEKVIVDEIMNNLSNDGGEACNGTEGITDTVQGKVVTLTRALQRGSSPQFSQKPYDKVECRKSTPVQSRDRMVDASCNILNSKTAVPNVDSTHSTSNDQPLTMAHIQGREVDIGVMSELNCALDQKEAILTERRNSNDNKLENRAFQEAYCNGFFCFT</sequence>
<evidence type="ECO:0000313" key="1">
    <source>
        <dbReference type="EMBL" id="KAK8985733.1"/>
    </source>
</evidence>
<accession>A0ABR2PBB2</accession>
<protein>
    <submittedName>
        <fullName evidence="1">Uncharacterized protein</fullName>
    </submittedName>
</protein>
<dbReference type="Proteomes" id="UP001396334">
    <property type="component" value="Unassembled WGS sequence"/>
</dbReference>
<comment type="caution">
    <text evidence="1">The sequence shown here is derived from an EMBL/GenBank/DDBJ whole genome shotgun (WGS) entry which is preliminary data.</text>
</comment>
<name>A0ABR2PBB2_9ROSI</name>
<reference evidence="1 2" key="1">
    <citation type="journal article" date="2024" name="G3 (Bethesda)">
        <title>Genome assembly of Hibiscus sabdariffa L. provides insights into metabolisms of medicinal natural products.</title>
        <authorList>
            <person name="Kim T."/>
        </authorList>
    </citation>
    <scope>NUCLEOTIDE SEQUENCE [LARGE SCALE GENOMIC DNA]</scope>
    <source>
        <strain evidence="1">TK-2024</strain>
        <tissue evidence="1">Old leaves</tissue>
    </source>
</reference>
<gene>
    <name evidence="1" type="ORF">V6N11_068972</name>
</gene>
<dbReference type="EMBL" id="JBBPBN010000069">
    <property type="protein sequence ID" value="KAK8985733.1"/>
    <property type="molecule type" value="Genomic_DNA"/>
</dbReference>